<keyword evidence="3 6" id="KW-0133">Cell shape</keyword>
<evidence type="ECO:0000256" key="5">
    <source>
        <dbReference type="ARBA" id="ARBA00023316"/>
    </source>
</evidence>
<protein>
    <recommendedName>
        <fullName evidence="6">RNA-binding protein KhpB</fullName>
    </recommendedName>
    <alternativeName>
        <fullName evidence="6">RNA-binding protein EloR</fullName>
    </alternativeName>
</protein>
<dbReference type="InterPro" id="IPR001374">
    <property type="entry name" value="R3H_dom"/>
</dbReference>
<reference evidence="9 10" key="1">
    <citation type="submission" date="2024-03" db="EMBL/GenBank/DDBJ databases">
        <title>Human intestinal bacterial collection.</title>
        <authorList>
            <person name="Pauvert C."/>
            <person name="Hitch T.C.A."/>
            <person name="Clavel T."/>
        </authorList>
    </citation>
    <scope>NUCLEOTIDE SEQUENCE [LARGE SCALE GENOMIC DNA]</scope>
    <source>
        <strain evidence="9 10">CLA-JM-H10</strain>
    </source>
</reference>
<comment type="caution">
    <text evidence="9">The sequence shown here is derived from an EMBL/GenBank/DDBJ whole genome shotgun (WGS) entry which is preliminary data.</text>
</comment>
<proteinExistence type="inferred from homology"/>
<keyword evidence="1 6" id="KW-0963">Cytoplasm</keyword>
<dbReference type="InterPro" id="IPR034079">
    <property type="entry name" value="R3H_KhpB"/>
</dbReference>
<dbReference type="Gene3D" id="3.30.1370.50">
    <property type="entry name" value="R3H-like domain"/>
    <property type="match status" value="1"/>
</dbReference>
<dbReference type="Pfam" id="PF01424">
    <property type="entry name" value="R3H"/>
    <property type="match status" value="1"/>
</dbReference>
<evidence type="ECO:0000259" key="8">
    <source>
        <dbReference type="PROSITE" id="PS51061"/>
    </source>
</evidence>
<feature type="compositionally biased region" description="Basic and acidic residues" evidence="7">
    <location>
        <begin position="85"/>
        <end position="107"/>
    </location>
</feature>
<comment type="domain">
    <text evidence="6">Has an N-terminal Jag-N domain and 2 RNA-binding domains (KH and R3H).</text>
</comment>
<comment type="subunit">
    <text evidence="6">Forms a complex with KhpA.</text>
</comment>
<evidence type="ECO:0000256" key="3">
    <source>
        <dbReference type="ARBA" id="ARBA00022960"/>
    </source>
</evidence>
<keyword evidence="10" id="KW-1185">Reference proteome</keyword>
<keyword evidence="5 6" id="KW-0961">Cell wall biogenesis/degradation</keyword>
<feature type="domain" description="R3H" evidence="8">
    <location>
        <begin position="202"/>
        <end position="268"/>
    </location>
</feature>
<dbReference type="SMART" id="SM01245">
    <property type="entry name" value="Jag_N"/>
    <property type="match status" value="1"/>
</dbReference>
<dbReference type="InterPro" id="IPR038247">
    <property type="entry name" value="Jag_N_dom_sf"/>
</dbReference>
<organism evidence="9 10">
    <name type="scientific">Lachnospira intestinalis</name>
    <dbReference type="NCBI Taxonomy" id="3133158"/>
    <lineage>
        <taxon>Bacteria</taxon>
        <taxon>Bacillati</taxon>
        <taxon>Bacillota</taxon>
        <taxon>Clostridia</taxon>
        <taxon>Lachnospirales</taxon>
        <taxon>Lachnospiraceae</taxon>
        <taxon>Lachnospira</taxon>
    </lineage>
</organism>
<keyword evidence="4 6" id="KW-0143">Chaperone</keyword>
<evidence type="ECO:0000313" key="10">
    <source>
        <dbReference type="Proteomes" id="UP001480973"/>
    </source>
</evidence>
<dbReference type="CDD" id="cd02414">
    <property type="entry name" value="KH-II_Jag"/>
    <property type="match status" value="1"/>
</dbReference>
<dbReference type="InterPro" id="IPR032782">
    <property type="entry name" value="KhpB_N"/>
</dbReference>
<evidence type="ECO:0000256" key="6">
    <source>
        <dbReference type="HAMAP-Rule" id="MF_00867"/>
    </source>
</evidence>
<dbReference type="InterPro" id="IPR038008">
    <property type="entry name" value="Jag_KH"/>
</dbReference>
<dbReference type="InterPro" id="IPR036867">
    <property type="entry name" value="R3H_dom_sf"/>
</dbReference>
<comment type="subcellular location">
    <subcellularLocation>
        <location evidence="6">Cytoplasm</location>
    </subcellularLocation>
</comment>
<dbReference type="PANTHER" id="PTHR35800:SF1">
    <property type="entry name" value="RNA-BINDING PROTEIN KHPB"/>
    <property type="match status" value="1"/>
</dbReference>
<evidence type="ECO:0000256" key="4">
    <source>
        <dbReference type="ARBA" id="ARBA00023186"/>
    </source>
</evidence>
<dbReference type="SMART" id="SM00393">
    <property type="entry name" value="R3H"/>
    <property type="match status" value="1"/>
</dbReference>
<sequence length="274" mass="31315">MDYIEVSGKNVDEALTNALIKLETTSDKVEYEVIEKGSAGFLGMGRKLAVIKVRKKEDKPVKANVKAKETETQKVADSSVSYEPVKAEPVKSVDNNEIKDDSHEQPKKTSKYTTVMPNEEVERRITTFLGDMFKAMNLEVKIDVKFDDPDCVNVELSGPNMGVLIGKRGQTLDSIQYLTSLVVNKGKDKYVRIKVDTEDYRNRRKETLESLAKNIAYKVKRSRKPVSLEPMNPYERRIIHSTLQNDKFVSTRSEGEEPFRHVVVYLDKEKNSRY</sequence>
<dbReference type="SUPFAM" id="SSF82708">
    <property type="entry name" value="R3H domain"/>
    <property type="match status" value="1"/>
</dbReference>
<evidence type="ECO:0000256" key="1">
    <source>
        <dbReference type="ARBA" id="ARBA00022490"/>
    </source>
</evidence>
<dbReference type="PROSITE" id="PS51061">
    <property type="entry name" value="R3H"/>
    <property type="match status" value="1"/>
</dbReference>
<keyword evidence="2 6" id="KW-0694">RNA-binding</keyword>
<dbReference type="Proteomes" id="UP001480973">
    <property type="component" value="Unassembled WGS sequence"/>
</dbReference>
<comment type="caution">
    <text evidence="6">Lacks conserved residue(s) required for the propagation of feature annotation.</text>
</comment>
<comment type="similarity">
    <text evidence="6">Belongs to the KhpB RNA-binding protein family.</text>
</comment>
<dbReference type="Gene3D" id="3.30.300.20">
    <property type="match status" value="1"/>
</dbReference>
<dbReference type="HAMAP" id="MF_00867">
    <property type="entry name" value="KhpB"/>
    <property type="match status" value="1"/>
</dbReference>
<gene>
    <name evidence="9" type="primary">jag</name>
    <name evidence="6" type="synonym">eloR</name>
    <name evidence="6" type="synonym">khpB</name>
    <name evidence="9" type="ORF">WMO38_11705</name>
</gene>
<dbReference type="EMBL" id="JBBMES010000015">
    <property type="protein sequence ID" value="MEQ2535782.1"/>
    <property type="molecule type" value="Genomic_DNA"/>
</dbReference>
<name>A0ABV1GR75_9FIRM</name>
<dbReference type="NCBIfam" id="NF041568">
    <property type="entry name" value="Jag_EloR"/>
    <property type="match status" value="1"/>
</dbReference>
<evidence type="ECO:0000313" key="9">
    <source>
        <dbReference type="EMBL" id="MEQ2535782.1"/>
    </source>
</evidence>
<comment type="function">
    <text evidence="6">A probable RNA chaperone. Forms a complex with KhpA which binds to cellular RNA and controls its expression. Plays a role in peptidoglycan (PG) homeostasis and cell length regulation.</text>
</comment>
<dbReference type="Pfam" id="PF13083">
    <property type="entry name" value="KH_KhpA-B"/>
    <property type="match status" value="1"/>
</dbReference>
<dbReference type="InterPro" id="IPR015946">
    <property type="entry name" value="KH_dom-like_a/b"/>
</dbReference>
<dbReference type="Gene3D" id="3.30.30.80">
    <property type="entry name" value="probable RNA-binding protein from clostridium symbiosum atcc 14940"/>
    <property type="match status" value="1"/>
</dbReference>
<evidence type="ECO:0000256" key="2">
    <source>
        <dbReference type="ARBA" id="ARBA00022884"/>
    </source>
</evidence>
<evidence type="ECO:0000256" key="7">
    <source>
        <dbReference type="SAM" id="MobiDB-lite"/>
    </source>
</evidence>
<dbReference type="Pfam" id="PF14804">
    <property type="entry name" value="Jag_N"/>
    <property type="match status" value="1"/>
</dbReference>
<dbReference type="PANTHER" id="PTHR35800">
    <property type="entry name" value="PROTEIN JAG"/>
    <property type="match status" value="1"/>
</dbReference>
<dbReference type="InterPro" id="IPR039247">
    <property type="entry name" value="KhpB"/>
</dbReference>
<feature type="region of interest" description="Disordered" evidence="7">
    <location>
        <begin position="67"/>
        <end position="111"/>
    </location>
</feature>
<dbReference type="CDD" id="cd02644">
    <property type="entry name" value="R3H_jag"/>
    <property type="match status" value="1"/>
</dbReference>
<accession>A0ABV1GR75</accession>